<dbReference type="PANTHER" id="PTHR38471">
    <property type="entry name" value="FOUR HELIX BUNDLE PROTEIN"/>
    <property type="match status" value="1"/>
</dbReference>
<dbReference type="CDD" id="cd16377">
    <property type="entry name" value="23S_rRNA_IVP_like"/>
    <property type="match status" value="1"/>
</dbReference>
<dbReference type="InterPro" id="IPR012657">
    <property type="entry name" value="23S_rRNA-intervening_sequence"/>
</dbReference>
<sequence length="115" mass="13495">MMEGKRNPLFEKADLLAELVYDVTKDFPKHERYGLTSQLRRAGLSVILNIIEGFARQGEKEFRRFLIIAFGSLKETKYLLTFAKKQTYMNEEQYTKVFACTEDTAKLLWRAIHPK</sequence>
<dbReference type="SUPFAM" id="SSF158446">
    <property type="entry name" value="IVS-encoded protein-like"/>
    <property type="match status" value="1"/>
</dbReference>
<protein>
    <submittedName>
        <fullName evidence="1">Four helix bundle protein</fullName>
    </submittedName>
</protein>
<dbReference type="PANTHER" id="PTHR38471:SF2">
    <property type="entry name" value="FOUR HELIX BUNDLE PROTEIN"/>
    <property type="match status" value="1"/>
</dbReference>
<dbReference type="InterPro" id="IPR036583">
    <property type="entry name" value="23S_rRNA_IVS_sf"/>
</dbReference>
<dbReference type="Gene3D" id="1.20.1440.60">
    <property type="entry name" value="23S rRNA-intervening sequence"/>
    <property type="match status" value="1"/>
</dbReference>
<evidence type="ECO:0000313" key="2">
    <source>
        <dbReference type="Proteomes" id="UP000231456"/>
    </source>
</evidence>
<dbReference type="Pfam" id="PF05635">
    <property type="entry name" value="23S_rRNA_IVP"/>
    <property type="match status" value="1"/>
</dbReference>
<comment type="caution">
    <text evidence="1">The sequence shown here is derived from an EMBL/GenBank/DDBJ whole genome shotgun (WGS) entry which is preliminary data.</text>
</comment>
<dbReference type="EMBL" id="PFRH01000128">
    <property type="protein sequence ID" value="PJC52195.1"/>
    <property type="molecule type" value="Genomic_DNA"/>
</dbReference>
<evidence type="ECO:0000313" key="1">
    <source>
        <dbReference type="EMBL" id="PJC52195.1"/>
    </source>
</evidence>
<dbReference type="AlphaFoldDB" id="A0A2M8F8W8"/>
<dbReference type="Proteomes" id="UP000231456">
    <property type="component" value="Unassembled WGS sequence"/>
</dbReference>
<organism evidence="1 2">
    <name type="scientific">Candidatus Magasanikbacteria bacterium CG_4_9_14_0_2_um_filter_42_11</name>
    <dbReference type="NCBI Taxonomy" id="1974643"/>
    <lineage>
        <taxon>Bacteria</taxon>
        <taxon>Candidatus Magasanikiibacteriota</taxon>
    </lineage>
</organism>
<name>A0A2M8F8W8_9BACT</name>
<proteinExistence type="predicted"/>
<gene>
    <name evidence="1" type="ORF">CO030_04150</name>
</gene>
<reference evidence="2" key="1">
    <citation type="submission" date="2017-09" db="EMBL/GenBank/DDBJ databases">
        <title>Depth-based differentiation of microbial function through sediment-hosted aquifers and enrichment of novel symbionts in the deep terrestrial subsurface.</title>
        <authorList>
            <person name="Probst A.J."/>
            <person name="Ladd B."/>
            <person name="Jarett J.K."/>
            <person name="Geller-Mcgrath D.E."/>
            <person name="Sieber C.M.K."/>
            <person name="Emerson J.B."/>
            <person name="Anantharaman K."/>
            <person name="Thomas B.C."/>
            <person name="Malmstrom R."/>
            <person name="Stieglmeier M."/>
            <person name="Klingl A."/>
            <person name="Woyke T."/>
            <person name="Ryan C.M."/>
            <person name="Banfield J.F."/>
        </authorList>
    </citation>
    <scope>NUCLEOTIDE SEQUENCE [LARGE SCALE GENOMIC DNA]</scope>
</reference>
<accession>A0A2M8F8W8</accession>
<dbReference type="NCBIfam" id="TIGR02436">
    <property type="entry name" value="four helix bundle protein"/>
    <property type="match status" value="1"/>
</dbReference>